<reference evidence="1" key="1">
    <citation type="submission" date="2020-04" db="EMBL/GenBank/DDBJ databases">
        <title>Advantages and limits of metagenomic assembly and binning of a giant virus.</title>
        <authorList>
            <person name="Schulz F."/>
            <person name="Andreani J."/>
            <person name="Francis R."/>
            <person name="Boudjemaa H."/>
            <person name="Bou Khalil J.Y."/>
            <person name="Lee J."/>
            <person name="La Scola B."/>
            <person name="Woyke T."/>
        </authorList>
    </citation>
    <scope>NUCLEOTIDE SEQUENCE</scope>
    <source>
        <strain evidence="1">FV2/VV64</strain>
    </source>
</reference>
<accession>A0A7D3UR08</accession>
<proteinExistence type="predicted"/>
<evidence type="ECO:0000313" key="1">
    <source>
        <dbReference type="EMBL" id="QKF94888.1"/>
    </source>
</evidence>
<dbReference type="EMBL" id="MT418681">
    <property type="protein sequence ID" value="QKF94888.1"/>
    <property type="molecule type" value="Genomic_DNA"/>
</dbReference>
<sequence length="131" mass="15360">METFPGFVVDYGKISSLLGDAIPKDKILIMALYDILVNMCHYNPEEEFYYFEGIDEQVEFDNMLSWVEIIHKIAPFHSLNYVKQCQKKLLIVVKHLCKALEHKNIKMESKLVGVYKDKIKSTKTIYYIYGI</sequence>
<organism evidence="1">
    <name type="scientific">Fadolivirus 2</name>
    <dbReference type="NCBI Taxonomy" id="2740747"/>
    <lineage>
        <taxon>Viruses</taxon>
        <taxon>Varidnaviria</taxon>
        <taxon>Bamfordvirae</taxon>
        <taxon>Nucleocytoviricota</taxon>
        <taxon>Megaviricetes</taxon>
        <taxon>Imitervirales</taxon>
        <taxon>Mimiviridae</taxon>
        <taxon>Klosneuvirinae</taxon>
        <taxon>Fadolivirus</taxon>
    </lineage>
</organism>
<protein>
    <submittedName>
        <fullName evidence="1">Uncharacterized protein</fullName>
    </submittedName>
</protein>
<gene>
    <name evidence="1" type="ORF">Fadolivirus_2_2</name>
</gene>
<name>A0A7D3UR08_9VIRU</name>